<dbReference type="HOGENOM" id="CLU_066192_29_1_5"/>
<dbReference type="PANTHER" id="PTHR46797:SF23">
    <property type="entry name" value="HTH-TYPE TRANSCRIPTIONAL REGULATOR SUTR"/>
    <property type="match status" value="1"/>
</dbReference>
<dbReference type="AlphaFoldDB" id="F0J363"/>
<dbReference type="OrthoDB" id="2986852at2"/>
<name>F0J363_ACIMA</name>
<dbReference type="EMBL" id="AP012035">
    <property type="protein sequence ID" value="BAJ82009.1"/>
    <property type="molecule type" value="Genomic_DNA"/>
</dbReference>
<evidence type="ECO:0000313" key="4">
    <source>
        <dbReference type="EMBL" id="BAJ82009.1"/>
    </source>
</evidence>
<keyword evidence="2" id="KW-0238">DNA-binding</keyword>
<sequence length="73" mass="8230">MSLREILARNMRRVRAERGISQEELAHRAKLNRNYVGMIEREEHAATVDTIDQLASALGVSPMDLLDPDAATR</sequence>
<evidence type="ECO:0000313" key="5">
    <source>
        <dbReference type="Proteomes" id="UP000007100"/>
    </source>
</evidence>
<keyword evidence="1" id="KW-0805">Transcription regulation</keyword>
<dbReference type="PANTHER" id="PTHR46797">
    <property type="entry name" value="HTH-TYPE TRANSCRIPTIONAL REGULATOR"/>
    <property type="match status" value="1"/>
</dbReference>
<reference evidence="4 5" key="1">
    <citation type="submission" date="2010-12" db="EMBL/GenBank/DDBJ databases">
        <title>Whole genome sequence of Acidiphilium multivorum AIU301.</title>
        <authorList>
            <person name="Narita-Yamada S."/>
            <person name="Nakamura S."/>
            <person name="Ito N."/>
            <person name="Takarada H."/>
            <person name="Katano Y."/>
            <person name="Nakazawa H."/>
            <person name="Hosoyama A."/>
            <person name="Yamada R."/>
            <person name="Fujita N."/>
        </authorList>
    </citation>
    <scope>NUCLEOTIDE SEQUENCE [LARGE SCALE GENOMIC DNA]</scope>
    <source>
        <strain evidence="5">DSM 11245 / JCM 8867 / AIU301</strain>
    </source>
</reference>
<dbReference type="GO" id="GO:0005829">
    <property type="term" value="C:cytosol"/>
    <property type="evidence" value="ECO:0007669"/>
    <property type="project" value="TreeGrafter"/>
</dbReference>
<gene>
    <name evidence="4" type="ordered locus">ACMV_26620</name>
</gene>
<dbReference type="KEGG" id="amv:ACMV_26620"/>
<evidence type="ECO:0000256" key="3">
    <source>
        <dbReference type="ARBA" id="ARBA00023163"/>
    </source>
</evidence>
<dbReference type="InterPro" id="IPR010982">
    <property type="entry name" value="Lambda_DNA-bd_dom_sf"/>
</dbReference>
<dbReference type="Pfam" id="PF01381">
    <property type="entry name" value="HTH_3"/>
    <property type="match status" value="1"/>
</dbReference>
<evidence type="ECO:0000256" key="2">
    <source>
        <dbReference type="ARBA" id="ARBA00023125"/>
    </source>
</evidence>
<dbReference type="CDD" id="cd00093">
    <property type="entry name" value="HTH_XRE"/>
    <property type="match status" value="1"/>
</dbReference>
<dbReference type="InterPro" id="IPR001387">
    <property type="entry name" value="Cro/C1-type_HTH"/>
</dbReference>
<organism evidence="4 5">
    <name type="scientific">Acidiphilium multivorum (strain DSM 11245 / JCM 8867 / NBRC 100883 / AIU 301)</name>
    <dbReference type="NCBI Taxonomy" id="926570"/>
    <lineage>
        <taxon>Bacteria</taxon>
        <taxon>Pseudomonadati</taxon>
        <taxon>Pseudomonadota</taxon>
        <taxon>Alphaproteobacteria</taxon>
        <taxon>Acetobacterales</taxon>
        <taxon>Acidocellaceae</taxon>
        <taxon>Acidiphilium</taxon>
    </lineage>
</organism>
<dbReference type="Proteomes" id="UP000007100">
    <property type="component" value="Chromosome"/>
</dbReference>
<accession>F0J363</accession>
<dbReference type="Gene3D" id="1.10.260.40">
    <property type="entry name" value="lambda repressor-like DNA-binding domains"/>
    <property type="match status" value="1"/>
</dbReference>
<evidence type="ECO:0000256" key="1">
    <source>
        <dbReference type="ARBA" id="ARBA00023015"/>
    </source>
</evidence>
<dbReference type="SMART" id="SM00530">
    <property type="entry name" value="HTH_XRE"/>
    <property type="match status" value="1"/>
</dbReference>
<dbReference type="PROSITE" id="PS50943">
    <property type="entry name" value="HTH_CROC1"/>
    <property type="match status" value="1"/>
</dbReference>
<proteinExistence type="predicted"/>
<keyword evidence="5" id="KW-1185">Reference proteome</keyword>
<dbReference type="SUPFAM" id="SSF47413">
    <property type="entry name" value="lambda repressor-like DNA-binding domains"/>
    <property type="match status" value="1"/>
</dbReference>
<dbReference type="GO" id="GO:0003677">
    <property type="term" value="F:DNA binding"/>
    <property type="evidence" value="ECO:0007669"/>
    <property type="project" value="UniProtKB-KW"/>
</dbReference>
<keyword evidence="3" id="KW-0804">Transcription</keyword>
<dbReference type="GO" id="GO:0003700">
    <property type="term" value="F:DNA-binding transcription factor activity"/>
    <property type="evidence" value="ECO:0007669"/>
    <property type="project" value="TreeGrafter"/>
</dbReference>
<dbReference type="InterPro" id="IPR050807">
    <property type="entry name" value="TransReg_Diox_bact_type"/>
</dbReference>
<protein>
    <submittedName>
        <fullName evidence="4">Xre family transcriptional regulator</fullName>
    </submittedName>
</protein>